<evidence type="ECO:0000313" key="1">
    <source>
        <dbReference type="EMBL" id="OCH89337.1"/>
    </source>
</evidence>
<accession>A0A8E2DJG8</accession>
<organism evidence="1 2">
    <name type="scientific">Obba rivulosa</name>
    <dbReference type="NCBI Taxonomy" id="1052685"/>
    <lineage>
        <taxon>Eukaryota</taxon>
        <taxon>Fungi</taxon>
        <taxon>Dikarya</taxon>
        <taxon>Basidiomycota</taxon>
        <taxon>Agaricomycotina</taxon>
        <taxon>Agaricomycetes</taxon>
        <taxon>Polyporales</taxon>
        <taxon>Gelatoporiaceae</taxon>
        <taxon>Obba</taxon>
    </lineage>
</organism>
<keyword evidence="2" id="KW-1185">Reference proteome</keyword>
<protein>
    <submittedName>
        <fullName evidence="1">Uncharacterized protein</fullName>
    </submittedName>
</protein>
<reference evidence="1 2" key="1">
    <citation type="submission" date="2016-07" db="EMBL/GenBank/DDBJ databases">
        <title>Draft genome of the white-rot fungus Obba rivulosa 3A-2.</title>
        <authorList>
            <consortium name="DOE Joint Genome Institute"/>
            <person name="Miettinen O."/>
            <person name="Riley R."/>
            <person name="Acob R."/>
            <person name="Barry K."/>
            <person name="Cullen D."/>
            <person name="De Vries R."/>
            <person name="Hainaut M."/>
            <person name="Hatakka A."/>
            <person name="Henrissat B."/>
            <person name="Hilden K."/>
            <person name="Kuo R."/>
            <person name="Labutti K."/>
            <person name="Lipzen A."/>
            <person name="Makela M.R."/>
            <person name="Sandor L."/>
            <person name="Spatafora J.W."/>
            <person name="Grigoriev I.V."/>
            <person name="Hibbett D.S."/>
        </authorList>
    </citation>
    <scope>NUCLEOTIDE SEQUENCE [LARGE SCALE GENOMIC DNA]</scope>
    <source>
        <strain evidence="1 2">3A-2</strain>
    </source>
</reference>
<proteinExistence type="predicted"/>
<gene>
    <name evidence="1" type="ORF">OBBRIDRAFT_28335</name>
</gene>
<dbReference type="AlphaFoldDB" id="A0A8E2DJG8"/>
<evidence type="ECO:0000313" key="2">
    <source>
        <dbReference type="Proteomes" id="UP000250043"/>
    </source>
</evidence>
<dbReference type="Proteomes" id="UP000250043">
    <property type="component" value="Unassembled WGS sequence"/>
</dbReference>
<dbReference type="EMBL" id="KV722429">
    <property type="protein sequence ID" value="OCH89337.1"/>
    <property type="molecule type" value="Genomic_DNA"/>
</dbReference>
<sequence>MVYLEREKEQGVLSQLKHRGSLSIMTLFACLEEDVDKAAVIDKVSSARSGPELYH</sequence>
<name>A0A8E2DJG8_9APHY</name>
<dbReference type="PROSITE" id="PS51257">
    <property type="entry name" value="PROKAR_LIPOPROTEIN"/>
    <property type="match status" value="1"/>
</dbReference>